<protein>
    <submittedName>
        <fullName evidence="2">Uncharacterized protein</fullName>
    </submittedName>
</protein>
<comment type="caution">
    <text evidence="2">The sequence shown here is derived from an EMBL/GenBank/DDBJ whole genome shotgun (WGS) entry which is preliminary data.</text>
</comment>
<dbReference type="EMBL" id="JAGKQH010000008">
    <property type="protein sequence ID" value="KAG6593520.1"/>
    <property type="molecule type" value="Genomic_DNA"/>
</dbReference>
<evidence type="ECO:0000313" key="2">
    <source>
        <dbReference type="EMBL" id="KAG6593520.1"/>
    </source>
</evidence>
<name>A0AAV6N825_9ROSI</name>
<gene>
    <name evidence="2" type="ORF">SDJN03_12996</name>
</gene>
<accession>A0AAV6N825</accession>
<feature type="non-terminal residue" evidence="2">
    <location>
        <position position="1"/>
    </location>
</feature>
<dbReference type="Proteomes" id="UP000685013">
    <property type="component" value="Chromosome 8"/>
</dbReference>
<feature type="region of interest" description="Disordered" evidence="1">
    <location>
        <begin position="82"/>
        <end position="102"/>
    </location>
</feature>
<dbReference type="AlphaFoldDB" id="A0AAV6N825"/>
<evidence type="ECO:0000256" key="1">
    <source>
        <dbReference type="SAM" id="MobiDB-lite"/>
    </source>
</evidence>
<organism evidence="2 3">
    <name type="scientific">Cucurbita argyrosperma subsp. sororia</name>
    <dbReference type="NCBI Taxonomy" id="37648"/>
    <lineage>
        <taxon>Eukaryota</taxon>
        <taxon>Viridiplantae</taxon>
        <taxon>Streptophyta</taxon>
        <taxon>Embryophyta</taxon>
        <taxon>Tracheophyta</taxon>
        <taxon>Spermatophyta</taxon>
        <taxon>Magnoliopsida</taxon>
        <taxon>eudicotyledons</taxon>
        <taxon>Gunneridae</taxon>
        <taxon>Pentapetalae</taxon>
        <taxon>rosids</taxon>
        <taxon>fabids</taxon>
        <taxon>Cucurbitales</taxon>
        <taxon>Cucurbitaceae</taxon>
        <taxon>Cucurbiteae</taxon>
        <taxon>Cucurbita</taxon>
    </lineage>
</organism>
<keyword evidence="3" id="KW-1185">Reference proteome</keyword>
<sequence>MATSSKTTATSNSSKSSSILAFNSSCLKSRIHEINSVGPINGIVHQPNAFPADLQDQHSLRDSEMLENFEVEVCLRSSPMVSTTAPGMTTLPPQPSTTTTTTTTATVTVATSGSSKNKLKVMVQLKFGNSKIPMEVNPTDNVGKLKKELQKLQ</sequence>
<evidence type="ECO:0000313" key="3">
    <source>
        <dbReference type="Proteomes" id="UP000685013"/>
    </source>
</evidence>
<proteinExistence type="predicted"/>
<reference evidence="2 3" key="1">
    <citation type="journal article" date="2021" name="Hortic Res">
        <title>The domestication of Cucurbita argyrosperma as revealed by the genome of its wild relative.</title>
        <authorList>
            <person name="Barrera-Redondo J."/>
            <person name="Sanchez-de la Vega G."/>
            <person name="Aguirre-Liguori J.A."/>
            <person name="Castellanos-Morales G."/>
            <person name="Gutierrez-Guerrero Y.T."/>
            <person name="Aguirre-Dugua X."/>
            <person name="Aguirre-Planter E."/>
            <person name="Tenaillon M.I."/>
            <person name="Lira-Saade R."/>
            <person name="Eguiarte L.E."/>
        </authorList>
    </citation>
    <scope>NUCLEOTIDE SEQUENCE [LARGE SCALE GENOMIC DNA]</scope>
    <source>
        <strain evidence="2">JBR-2021</strain>
    </source>
</reference>